<proteinExistence type="predicted"/>
<evidence type="ECO:0000259" key="1">
    <source>
        <dbReference type="Pfam" id="PF07486"/>
    </source>
</evidence>
<dbReference type="EMBL" id="BK032645">
    <property type="protein sequence ID" value="DAF52951.1"/>
    <property type="molecule type" value="Genomic_DNA"/>
</dbReference>
<organism evidence="2">
    <name type="scientific">Phage sp. ctPjm15</name>
    <dbReference type="NCBI Taxonomy" id="2828006"/>
    <lineage>
        <taxon>Viruses</taxon>
    </lineage>
</organism>
<protein>
    <submittedName>
        <fullName evidence="2">Cell Wall Hydrolase</fullName>
    </submittedName>
</protein>
<keyword evidence="2" id="KW-0378">Hydrolase</keyword>
<dbReference type="InterPro" id="IPR042047">
    <property type="entry name" value="SleB_dom1"/>
</dbReference>
<name>A0A8S5SQH9_9VIRU</name>
<accession>A0A8S5SQH9</accession>
<dbReference type="Pfam" id="PF07486">
    <property type="entry name" value="Hydrolase_2"/>
    <property type="match status" value="1"/>
</dbReference>
<dbReference type="InterPro" id="IPR011105">
    <property type="entry name" value="Cell_wall_hydrolase_SleB"/>
</dbReference>
<dbReference type="PROSITE" id="PS51318">
    <property type="entry name" value="TAT"/>
    <property type="match status" value="1"/>
</dbReference>
<dbReference type="InterPro" id="IPR006311">
    <property type="entry name" value="TAT_signal"/>
</dbReference>
<feature type="domain" description="Cell wall hydrolase SleB" evidence="1">
    <location>
        <begin position="81"/>
        <end position="173"/>
    </location>
</feature>
<reference evidence="2" key="1">
    <citation type="journal article" date="2021" name="Proc. Natl. Acad. Sci. U.S.A.">
        <title>A Catalog of Tens of Thousands of Viruses from Human Metagenomes Reveals Hidden Associations with Chronic Diseases.</title>
        <authorList>
            <person name="Tisza M.J."/>
            <person name="Buck C.B."/>
        </authorList>
    </citation>
    <scope>NUCLEOTIDE SEQUENCE</scope>
    <source>
        <strain evidence="2">CtPjm15</strain>
    </source>
</reference>
<dbReference type="Gene3D" id="1.10.10.2520">
    <property type="entry name" value="Cell wall hydrolase SleB, domain 1"/>
    <property type="match status" value="1"/>
</dbReference>
<dbReference type="GO" id="GO:0016787">
    <property type="term" value="F:hydrolase activity"/>
    <property type="evidence" value="ECO:0007669"/>
    <property type="project" value="UniProtKB-KW"/>
</dbReference>
<evidence type="ECO:0000313" key="2">
    <source>
        <dbReference type="EMBL" id="DAF52951.1"/>
    </source>
</evidence>
<sequence length="175" mass="19133">MTKTKINKKRLLAVAGLAAVTAAGGLMAGIALASDKPSYQHVDNNKMFSVAADHDAEVGKMILTAAEREMVERVVAAEARGESFEGQAAVAEVIYNRCVNRGQSVEQVIWADKQFAHPYGGEISQDTKEAVAAVFDYELLSLDGAEYFHADYVLPSWTQDFEEVCRIGGHIFYKN</sequence>